<evidence type="ECO:0000313" key="9">
    <source>
        <dbReference type="EMBL" id="EFC40914.1"/>
    </source>
</evidence>
<dbReference type="InterPro" id="IPR036305">
    <property type="entry name" value="RGS_sf"/>
</dbReference>
<feature type="signal peptide" evidence="6">
    <location>
        <begin position="1"/>
        <end position="27"/>
    </location>
</feature>
<evidence type="ECO:0000313" key="10">
    <source>
        <dbReference type="Proteomes" id="UP000006671"/>
    </source>
</evidence>
<feature type="transmembrane region" description="Helical" evidence="5">
    <location>
        <begin position="530"/>
        <end position="554"/>
    </location>
</feature>
<dbReference type="EMBL" id="GG738889">
    <property type="protein sequence ID" value="EFC40914.1"/>
    <property type="molecule type" value="Genomic_DNA"/>
</dbReference>
<dbReference type="VEuPathDB" id="AmoebaDB:NAEGRDRAFT_58957"/>
<dbReference type="PROSITE" id="PS50132">
    <property type="entry name" value="RGS"/>
    <property type="match status" value="1"/>
</dbReference>
<gene>
    <name evidence="9" type="ORF">NAEGRDRAFT_58957</name>
</gene>
<keyword evidence="3 5" id="KW-1133">Transmembrane helix</keyword>
<feature type="domain" description="RGS" evidence="7">
    <location>
        <begin position="570"/>
        <end position="630"/>
    </location>
</feature>
<evidence type="ECO:0000256" key="5">
    <source>
        <dbReference type="SAM" id="Phobius"/>
    </source>
</evidence>
<dbReference type="InterPro" id="IPR017452">
    <property type="entry name" value="GPCR_Rhodpsn_7TM"/>
</dbReference>
<proteinExistence type="predicted"/>
<protein>
    <recommendedName>
        <fullName evidence="11">RGS domain-containing protein</fullName>
    </recommendedName>
</protein>
<sequence>MVATPPLLFSFFVFCWCGFLLVDTCSTHSSITSSTLNVFIQKSSTTESLQVFGSNSSIILITFNQTASQDESSWNVINQIGPTTDVHVYSSLLEEDTPEKDEFKRSVEHAMLMNGLNIRKLSYVTLMLTDCMIGNPFVDNKQIKFLITTDFDLPIMVRKIRENFALGRLLEMSDFRIQVLAPYEIQYSTTSNISESTESLYQDKIAECLNAMKNCKNNGTLSTCYWKHDYCWIRQPSSLFQVQQFNLLNSYTNMKLVYNSSSISNSISKYSLEFSHETQNLTLPFIIYNEILPSFFFSCKSPICLYEPMLPSEPFHYAVAFCCLIFYIGLIFMRNKNTIKVRLLLPWICPLIVTIRILSSGEYLYSTCPIIYSMISIETVSIVVTIYCVTVIRFFYLRNLYDIISKSKRITLLKRLASVRFGIFVTVLASVIVFALLMVFLPMFIKIYLNQTAISVSRNVIIGVIVAIAIILAIIYSIFDIILRRKDIRMKGIMYYLFFDDPYLIRIDLISLIIILLLLIPFVIPTRIQVLSGLFRMLIALSAFMAMGGTTMVLECFKMIRYSKNDESEKLEDIISDKNLFKILKEYAQKEFSLENILLYENLQQFSHKKFTRTDLEEIEELFVRNYSKYEVNLPSLTKRKFYEYMKETEKSETLDVKLVKDLIFQEILNNIMDTFSRLQETEEYLKWERIKQFQLRKMSINPSNSNRNQ</sequence>
<keyword evidence="2 5" id="KW-0812">Transmembrane</keyword>
<evidence type="ECO:0000256" key="6">
    <source>
        <dbReference type="SAM" id="SignalP"/>
    </source>
</evidence>
<name>D2VQQ5_NAEGR</name>
<dbReference type="InParanoid" id="D2VQQ5"/>
<feature type="chain" id="PRO_5003037761" description="RGS domain-containing protein" evidence="6">
    <location>
        <begin position="28"/>
        <end position="710"/>
    </location>
</feature>
<feature type="transmembrane region" description="Helical" evidence="5">
    <location>
        <begin position="417"/>
        <end position="440"/>
    </location>
</feature>
<keyword evidence="10" id="KW-1185">Reference proteome</keyword>
<evidence type="ECO:0000256" key="2">
    <source>
        <dbReference type="ARBA" id="ARBA00022692"/>
    </source>
</evidence>
<reference evidence="9 10" key="1">
    <citation type="journal article" date="2010" name="Cell">
        <title>The genome of Naegleria gruberi illuminates early eukaryotic versatility.</title>
        <authorList>
            <person name="Fritz-Laylin L.K."/>
            <person name="Prochnik S.E."/>
            <person name="Ginger M.L."/>
            <person name="Dacks J.B."/>
            <person name="Carpenter M.L."/>
            <person name="Field M.C."/>
            <person name="Kuo A."/>
            <person name="Paredez A."/>
            <person name="Chapman J."/>
            <person name="Pham J."/>
            <person name="Shu S."/>
            <person name="Neupane R."/>
            <person name="Cipriano M."/>
            <person name="Mancuso J."/>
            <person name="Tu H."/>
            <person name="Salamov A."/>
            <person name="Lindquist E."/>
            <person name="Shapiro H."/>
            <person name="Lucas S."/>
            <person name="Grigoriev I.V."/>
            <person name="Cande W.Z."/>
            <person name="Fulton C."/>
            <person name="Rokhsar D.S."/>
            <person name="Dawson S.C."/>
        </authorList>
    </citation>
    <scope>NUCLEOTIDE SEQUENCE [LARGE SCALE GENOMIC DNA]</scope>
    <source>
        <strain evidence="9 10">NEG-M</strain>
    </source>
</reference>
<dbReference type="PROSITE" id="PS50262">
    <property type="entry name" value="G_PROTEIN_RECEP_F1_2"/>
    <property type="match status" value="1"/>
</dbReference>
<dbReference type="InterPro" id="IPR016137">
    <property type="entry name" value="RGS"/>
</dbReference>
<evidence type="ECO:0000256" key="3">
    <source>
        <dbReference type="ARBA" id="ARBA00022989"/>
    </source>
</evidence>
<keyword evidence="6" id="KW-0732">Signal</keyword>
<dbReference type="SUPFAM" id="SSF48097">
    <property type="entry name" value="Regulator of G-protein signaling, RGS"/>
    <property type="match status" value="1"/>
</dbReference>
<dbReference type="KEGG" id="ngr:NAEGRDRAFT_58957"/>
<dbReference type="InterPro" id="IPR044926">
    <property type="entry name" value="RGS_subdomain_2"/>
</dbReference>
<dbReference type="Proteomes" id="UP000006671">
    <property type="component" value="Unassembled WGS sequence"/>
</dbReference>
<dbReference type="RefSeq" id="XP_002673658.1">
    <property type="nucleotide sequence ID" value="XM_002673612.1"/>
</dbReference>
<evidence type="ECO:0000259" key="8">
    <source>
        <dbReference type="PROSITE" id="PS50262"/>
    </source>
</evidence>
<feature type="transmembrane region" description="Helical" evidence="5">
    <location>
        <begin position="460"/>
        <end position="483"/>
    </location>
</feature>
<organism evidence="10">
    <name type="scientific">Naegleria gruberi</name>
    <name type="common">Amoeba</name>
    <dbReference type="NCBI Taxonomy" id="5762"/>
    <lineage>
        <taxon>Eukaryota</taxon>
        <taxon>Discoba</taxon>
        <taxon>Heterolobosea</taxon>
        <taxon>Tetramitia</taxon>
        <taxon>Eutetramitia</taxon>
        <taxon>Vahlkampfiidae</taxon>
        <taxon>Naegleria</taxon>
    </lineage>
</organism>
<dbReference type="GeneID" id="8855928"/>
<feature type="transmembrane region" description="Helical" evidence="5">
    <location>
        <begin position="344"/>
        <end position="365"/>
    </location>
</feature>
<dbReference type="AlphaFoldDB" id="D2VQQ5"/>
<accession>D2VQQ5</accession>
<keyword evidence="4 5" id="KW-0472">Membrane</keyword>
<comment type="subcellular location">
    <subcellularLocation>
        <location evidence="1">Membrane</location>
    </subcellularLocation>
</comment>
<dbReference type="OrthoDB" id="10585801at2759"/>
<feature type="transmembrane region" description="Helical" evidence="5">
    <location>
        <begin position="371"/>
        <end position="396"/>
    </location>
</feature>
<dbReference type="Gene3D" id="1.10.167.10">
    <property type="entry name" value="Regulator of G-protein Signalling 4, domain 2"/>
    <property type="match status" value="1"/>
</dbReference>
<feature type="transmembrane region" description="Helical" evidence="5">
    <location>
        <begin position="314"/>
        <end position="332"/>
    </location>
</feature>
<feature type="transmembrane region" description="Helical" evidence="5">
    <location>
        <begin position="503"/>
        <end position="524"/>
    </location>
</feature>
<evidence type="ECO:0000256" key="4">
    <source>
        <dbReference type="ARBA" id="ARBA00023136"/>
    </source>
</evidence>
<evidence type="ECO:0000256" key="1">
    <source>
        <dbReference type="ARBA" id="ARBA00004370"/>
    </source>
</evidence>
<evidence type="ECO:0008006" key="11">
    <source>
        <dbReference type="Google" id="ProtNLM"/>
    </source>
</evidence>
<evidence type="ECO:0000259" key="7">
    <source>
        <dbReference type="PROSITE" id="PS50132"/>
    </source>
</evidence>
<feature type="domain" description="G-protein coupled receptors family 1 profile" evidence="8">
    <location>
        <begin position="303"/>
        <end position="484"/>
    </location>
</feature>
<dbReference type="GO" id="GO:0016020">
    <property type="term" value="C:membrane"/>
    <property type="evidence" value="ECO:0007669"/>
    <property type="project" value="UniProtKB-SubCell"/>
</dbReference>